<sequence>MWRCARAASWPWADRRTPVDPPPGCRFASQCPFAEPRCRAETPGLRAVGPGHLSACLRQEALPVPDFAAGMAPSPESGDVPARPEAAASAR</sequence>
<protein>
    <recommendedName>
        <fullName evidence="4">Oligopeptide/dipeptide ABC transporter C-terminal domain-containing protein</fullName>
    </recommendedName>
</protein>
<dbReference type="Proteomes" id="UP001139516">
    <property type="component" value="Unassembled WGS sequence"/>
</dbReference>
<comment type="caution">
    <text evidence="2">The sequence shown here is derived from an EMBL/GenBank/DDBJ whole genome shotgun (WGS) entry which is preliminary data.</text>
</comment>
<accession>A0A9X1YIX3</accession>
<proteinExistence type="predicted"/>
<reference evidence="2" key="1">
    <citation type="submission" date="2022-04" db="EMBL/GenBank/DDBJ databases">
        <title>Roseomonas acroporae sp. nov., isolated from coral Acropora digitifera.</title>
        <authorList>
            <person name="Sun H."/>
        </authorList>
    </citation>
    <scope>NUCLEOTIDE SEQUENCE</scope>
    <source>
        <strain evidence="2">NAR14</strain>
    </source>
</reference>
<feature type="region of interest" description="Disordered" evidence="1">
    <location>
        <begin position="67"/>
        <end position="91"/>
    </location>
</feature>
<evidence type="ECO:0000313" key="2">
    <source>
        <dbReference type="EMBL" id="MCK8787021.1"/>
    </source>
</evidence>
<evidence type="ECO:0000256" key="1">
    <source>
        <dbReference type="SAM" id="MobiDB-lite"/>
    </source>
</evidence>
<name>A0A9X1YIX3_9PROT</name>
<gene>
    <name evidence="2" type="ORF">M0638_21845</name>
</gene>
<organism evidence="2 3">
    <name type="scientific">Roseomonas acroporae</name>
    <dbReference type="NCBI Taxonomy" id="2937791"/>
    <lineage>
        <taxon>Bacteria</taxon>
        <taxon>Pseudomonadati</taxon>
        <taxon>Pseudomonadota</taxon>
        <taxon>Alphaproteobacteria</taxon>
        <taxon>Acetobacterales</taxon>
        <taxon>Roseomonadaceae</taxon>
        <taxon>Roseomonas</taxon>
    </lineage>
</organism>
<dbReference type="AlphaFoldDB" id="A0A9X1YIX3"/>
<dbReference type="RefSeq" id="WP_248669076.1">
    <property type="nucleotide sequence ID" value="NZ_JALPRX010000103.1"/>
</dbReference>
<dbReference type="EMBL" id="JALPRX010000103">
    <property type="protein sequence ID" value="MCK8787021.1"/>
    <property type="molecule type" value="Genomic_DNA"/>
</dbReference>
<keyword evidence="3" id="KW-1185">Reference proteome</keyword>
<evidence type="ECO:0000313" key="3">
    <source>
        <dbReference type="Proteomes" id="UP001139516"/>
    </source>
</evidence>
<evidence type="ECO:0008006" key="4">
    <source>
        <dbReference type="Google" id="ProtNLM"/>
    </source>
</evidence>